<accession>A0A849L6G0</accession>
<dbReference type="Gene3D" id="3.30.9.10">
    <property type="entry name" value="D-Amino Acid Oxidase, subunit A, domain 2"/>
    <property type="match status" value="1"/>
</dbReference>
<evidence type="ECO:0000313" key="10">
    <source>
        <dbReference type="Proteomes" id="UP000572377"/>
    </source>
</evidence>
<dbReference type="PANTHER" id="PTHR11985">
    <property type="entry name" value="GLYCEROL-3-PHOSPHATE DEHYDROGENASE"/>
    <property type="match status" value="1"/>
</dbReference>
<comment type="catalytic activity">
    <reaction evidence="6">
        <text>a quinone + sn-glycerol 3-phosphate = dihydroxyacetone phosphate + a quinol</text>
        <dbReference type="Rhea" id="RHEA:18977"/>
        <dbReference type="ChEBI" id="CHEBI:24646"/>
        <dbReference type="ChEBI" id="CHEBI:57597"/>
        <dbReference type="ChEBI" id="CHEBI:57642"/>
        <dbReference type="ChEBI" id="CHEBI:132124"/>
        <dbReference type="EC" id="1.1.5.3"/>
    </reaction>
</comment>
<evidence type="ECO:0000259" key="7">
    <source>
        <dbReference type="Pfam" id="PF01266"/>
    </source>
</evidence>
<evidence type="ECO:0000259" key="8">
    <source>
        <dbReference type="Pfam" id="PF16901"/>
    </source>
</evidence>
<dbReference type="Pfam" id="PF01266">
    <property type="entry name" value="DAO"/>
    <property type="match status" value="1"/>
</dbReference>
<dbReference type="InterPro" id="IPR036188">
    <property type="entry name" value="FAD/NAD-bd_sf"/>
</dbReference>
<dbReference type="Gene3D" id="6.10.250.1890">
    <property type="match status" value="1"/>
</dbReference>
<dbReference type="Proteomes" id="UP000572377">
    <property type="component" value="Unassembled WGS sequence"/>
</dbReference>
<dbReference type="InterPro" id="IPR000447">
    <property type="entry name" value="G3P_DH_FAD-dep"/>
</dbReference>
<dbReference type="NCBIfam" id="NF009906">
    <property type="entry name" value="PRK13369.1"/>
    <property type="match status" value="1"/>
</dbReference>
<dbReference type="AlphaFoldDB" id="A0A849L6G0"/>
<feature type="domain" description="FAD dependent oxidoreductase" evidence="7">
    <location>
        <begin position="11"/>
        <end position="388"/>
    </location>
</feature>
<dbReference type="EC" id="1.1.5.3" evidence="6"/>
<comment type="caution">
    <text evidence="9">The sequence shown here is derived from an EMBL/GenBank/DDBJ whole genome shotgun (WGS) entry which is preliminary data.</text>
</comment>
<dbReference type="PROSITE" id="PS00978">
    <property type="entry name" value="FAD_G3PDH_2"/>
    <property type="match status" value="1"/>
</dbReference>
<dbReference type="Gene3D" id="1.10.8.870">
    <property type="entry name" value="Alpha-glycerophosphate oxidase, cap domain"/>
    <property type="match status" value="1"/>
</dbReference>
<evidence type="ECO:0000256" key="6">
    <source>
        <dbReference type="RuleBase" id="RU361217"/>
    </source>
</evidence>
<dbReference type="GO" id="GO:0004368">
    <property type="term" value="F:glycerol-3-phosphate dehydrogenase (quinone) activity"/>
    <property type="evidence" value="ECO:0007669"/>
    <property type="project" value="UniProtKB-EC"/>
</dbReference>
<sequence length="533" mass="59671">MAQVQDRKIHDLFIIGGGINGCGIARDAAGRGLSVALAEMNDLASATSSASTKLFHGGLRYLEYFEVRLVREALIERETLLRAMPHISWPMRFVLPYHKDMRFEGETPTSKLLTLLMPWMKGRRPAWLIRLGLFMYDNLGGRKILPGTRTLDLRRDPAGKPLQKRFEKAFEYSDCWVEDSRLVVLNARDAEARGARIMTRTRVQSAEREGDLWKIVTRDADSGESQVFHARALVNAGGPWAGDVIHNTVRINSSEGVRLVRGSHIVTHKLFDHDKCYFFQGEDGRIIFAIPYETDYTLIGTTDGDYEGNPSEAVCTDDEKDYLCAFASKYFEKPVTREDIVWTYSGVRPLYNDGAKSATAATRDYVLKVEDSSGAPLLNIFGGKITTYRRLAEAALEKLTPFFPAAKGPWTAGVTLPGGDFAVNEVGSLTEGLKRDYPFLSHFWALRLVRAYGTEARQILGDARTAADLGQSFGATLTAAEVAWLMTREYARTAADVVWRRSKLGLRLTAEETERLDAWMAERRDRFAAQAAE</sequence>
<proteinExistence type="inferred from homology"/>
<keyword evidence="4" id="KW-0274">FAD</keyword>
<dbReference type="SUPFAM" id="SSF54373">
    <property type="entry name" value="FAD-linked reductases, C-terminal domain"/>
    <property type="match status" value="1"/>
</dbReference>
<dbReference type="Pfam" id="PF16901">
    <property type="entry name" value="DAO_C"/>
    <property type="match status" value="1"/>
</dbReference>
<evidence type="ECO:0000256" key="5">
    <source>
        <dbReference type="ARBA" id="ARBA00023002"/>
    </source>
</evidence>
<dbReference type="InterPro" id="IPR006076">
    <property type="entry name" value="FAD-dep_OxRdtase"/>
</dbReference>
<comment type="similarity">
    <text evidence="2 6">Belongs to the FAD-dependent glycerol-3-phosphate dehydrogenase family.</text>
</comment>
<keyword evidence="5 6" id="KW-0560">Oxidoreductase</keyword>
<gene>
    <name evidence="9" type="primary">glpD</name>
    <name evidence="9" type="ORF">HMH01_14765</name>
</gene>
<dbReference type="EMBL" id="JABFBC010000002">
    <property type="protein sequence ID" value="NNU81700.1"/>
    <property type="molecule type" value="Genomic_DNA"/>
</dbReference>
<dbReference type="InterPro" id="IPR038299">
    <property type="entry name" value="DAO_C_sf"/>
</dbReference>
<evidence type="ECO:0000256" key="2">
    <source>
        <dbReference type="ARBA" id="ARBA00007330"/>
    </source>
</evidence>
<dbReference type="InterPro" id="IPR031656">
    <property type="entry name" value="DAO_C"/>
</dbReference>
<feature type="domain" description="Alpha-glycerophosphate oxidase C-terminal" evidence="8">
    <location>
        <begin position="411"/>
        <end position="511"/>
    </location>
</feature>
<keyword evidence="10" id="KW-1185">Reference proteome</keyword>
<dbReference type="PANTHER" id="PTHR11985:SF15">
    <property type="entry name" value="GLYCEROL-3-PHOSPHATE DEHYDROGENASE, MITOCHONDRIAL"/>
    <property type="match status" value="1"/>
</dbReference>
<protein>
    <recommendedName>
        <fullName evidence="6">Glycerol-3-phosphate dehydrogenase</fullName>
        <ecNumber evidence="6">1.1.5.3</ecNumber>
    </recommendedName>
</protein>
<keyword evidence="3 6" id="KW-0285">Flavoprotein</keyword>
<dbReference type="SUPFAM" id="SSF51905">
    <property type="entry name" value="FAD/NAD(P)-binding domain"/>
    <property type="match status" value="1"/>
</dbReference>
<reference evidence="9 10" key="1">
    <citation type="submission" date="2020-05" db="EMBL/GenBank/DDBJ databases">
        <title>Gimesia benthica sp. nov., a novel planctomycete isolated from a deep-sea water sample of the Northwest Indian Ocean.</title>
        <authorList>
            <person name="Wang J."/>
            <person name="Ruan C."/>
            <person name="Song L."/>
            <person name="Zhu Y."/>
            <person name="Li A."/>
            <person name="Zheng X."/>
            <person name="Wang L."/>
            <person name="Lu Z."/>
            <person name="Huang Y."/>
            <person name="Du W."/>
            <person name="Zhou Y."/>
            <person name="Huang L."/>
            <person name="Dai X."/>
        </authorList>
    </citation>
    <scope>NUCLEOTIDE SEQUENCE [LARGE SCALE GENOMIC DNA]</scope>
    <source>
        <strain evidence="9 10">YYQ-30</strain>
    </source>
</reference>
<evidence type="ECO:0000256" key="3">
    <source>
        <dbReference type="ARBA" id="ARBA00022630"/>
    </source>
</evidence>
<evidence type="ECO:0000313" key="9">
    <source>
        <dbReference type="EMBL" id="NNU81700.1"/>
    </source>
</evidence>
<dbReference type="PRINTS" id="PR01001">
    <property type="entry name" value="FADG3PDH"/>
</dbReference>
<dbReference type="NCBIfam" id="NF008899">
    <property type="entry name" value="PRK12266.1"/>
    <property type="match status" value="1"/>
</dbReference>
<comment type="cofactor">
    <cofactor evidence="1 6">
        <name>FAD</name>
        <dbReference type="ChEBI" id="CHEBI:57692"/>
    </cofactor>
</comment>
<organism evidence="9 10">
    <name type="scientific">Halovulum dunhuangense</name>
    <dbReference type="NCBI Taxonomy" id="1505036"/>
    <lineage>
        <taxon>Bacteria</taxon>
        <taxon>Pseudomonadati</taxon>
        <taxon>Pseudomonadota</taxon>
        <taxon>Alphaproteobacteria</taxon>
        <taxon>Rhodobacterales</taxon>
        <taxon>Paracoccaceae</taxon>
        <taxon>Halovulum</taxon>
    </lineage>
</organism>
<dbReference type="RefSeq" id="WP_171326521.1">
    <property type="nucleotide sequence ID" value="NZ_JABFBC010000002.1"/>
</dbReference>
<name>A0A849L6G0_9RHOB</name>
<evidence type="ECO:0000256" key="4">
    <source>
        <dbReference type="ARBA" id="ARBA00022827"/>
    </source>
</evidence>
<evidence type="ECO:0000256" key="1">
    <source>
        <dbReference type="ARBA" id="ARBA00001974"/>
    </source>
</evidence>
<dbReference type="PROSITE" id="PS00977">
    <property type="entry name" value="FAD_G3PDH_1"/>
    <property type="match status" value="1"/>
</dbReference>
<dbReference type="GO" id="GO:0009331">
    <property type="term" value="C:glycerol-3-phosphate dehydrogenase (FAD) complex"/>
    <property type="evidence" value="ECO:0007669"/>
    <property type="project" value="UniProtKB-UniRule"/>
</dbReference>
<dbReference type="GO" id="GO:0046168">
    <property type="term" value="P:glycerol-3-phosphate catabolic process"/>
    <property type="evidence" value="ECO:0007669"/>
    <property type="project" value="TreeGrafter"/>
</dbReference>
<dbReference type="Gene3D" id="3.50.50.60">
    <property type="entry name" value="FAD/NAD(P)-binding domain"/>
    <property type="match status" value="1"/>
</dbReference>